<reference evidence="1 2" key="1">
    <citation type="submission" date="2017-04" db="EMBL/GenBank/DDBJ databases">
        <title>Monoglobus pectinilyticus 14 draft genome.</title>
        <authorList>
            <person name="Kim C."/>
            <person name="Rosendale D.I."/>
            <person name="Kelly W.J."/>
            <person name="Tannock G.W."/>
            <person name="Patchett M.L."/>
            <person name="Jordens J.Z."/>
        </authorList>
    </citation>
    <scope>NUCLEOTIDE SEQUENCE [LARGE SCALE GENOMIC DNA]</scope>
    <source>
        <strain evidence="1 2">14</strain>
    </source>
</reference>
<evidence type="ECO:0000313" key="2">
    <source>
        <dbReference type="Proteomes" id="UP000235589"/>
    </source>
</evidence>
<evidence type="ECO:0000313" key="1">
    <source>
        <dbReference type="EMBL" id="AUO19914.1"/>
    </source>
</evidence>
<keyword evidence="2" id="KW-1185">Reference proteome</keyword>
<protein>
    <submittedName>
        <fullName evidence="1">Uncharacterized protein</fullName>
    </submittedName>
</protein>
<proteinExistence type="predicted"/>
<dbReference type="AlphaFoldDB" id="A0A2K9P3U2"/>
<dbReference type="EMBL" id="CP020991">
    <property type="protein sequence ID" value="AUO19914.1"/>
    <property type="molecule type" value="Genomic_DNA"/>
</dbReference>
<accession>A0A2K9P3U2</accession>
<organism evidence="1 2">
    <name type="scientific">Monoglobus pectinilyticus</name>
    <dbReference type="NCBI Taxonomy" id="1981510"/>
    <lineage>
        <taxon>Bacteria</taxon>
        <taxon>Bacillati</taxon>
        <taxon>Bacillota</taxon>
        <taxon>Clostridia</taxon>
        <taxon>Monoglobales</taxon>
        <taxon>Monoglobaceae</taxon>
        <taxon>Monoglobus</taxon>
    </lineage>
</organism>
<dbReference type="KEGG" id="mpec:B9O19_01760"/>
<sequence>MRIYLATSTSGVKKEQRKEMIKCCRPLYLLETFYSGEKCCAMVQNDVGTDNFLLDSGAFSYMNGKSITEKQMEEYIEKYICHIKKYNVRYFFEMDVDCIFGLEKVEIWRKKIENQTGIKSIPVWHKSRGIDYFKRMVDEYDYIAIGGFANGDIKKTEYTLINKMVKYANARGTKVHGLGFTQMKHIYDYPFYSVDSSTWCTGVVRGGYLYYFDGKIMKYDIIKNGKKLNLSIMAMRSFSEWVKFQKYLNTRRVV</sequence>
<dbReference type="Proteomes" id="UP000235589">
    <property type="component" value="Chromosome"/>
</dbReference>
<gene>
    <name evidence="1" type="ORF">B9O19_01760</name>
</gene>
<name>A0A2K9P3U2_9FIRM</name>